<dbReference type="EMBL" id="UGYZ01000002">
    <property type="protein sequence ID" value="SUJ11656.1"/>
    <property type="molecule type" value="Genomic_DNA"/>
</dbReference>
<keyword evidence="2" id="KW-1185">Reference proteome</keyword>
<protein>
    <submittedName>
        <fullName evidence="1">Uncharacterized protein</fullName>
    </submittedName>
</protein>
<proteinExistence type="predicted"/>
<name>A0A380C2U5_SPOPA</name>
<dbReference type="AlphaFoldDB" id="A0A380C2U5"/>
<reference evidence="1 2" key="1">
    <citation type="submission" date="2018-06" db="EMBL/GenBank/DDBJ databases">
        <authorList>
            <consortium name="Pathogen Informatics"/>
            <person name="Doyle S."/>
        </authorList>
    </citation>
    <scope>NUCLEOTIDE SEQUENCE [LARGE SCALE GENOMIC DNA]</scope>
    <source>
        <strain evidence="2">ATCC 11859 / DSM 33 / NCIB 8841 / NCTC 4822</strain>
    </source>
</reference>
<gene>
    <name evidence="1" type="ORF">NCTC4822_02169</name>
</gene>
<evidence type="ECO:0000313" key="2">
    <source>
        <dbReference type="Proteomes" id="UP000254519"/>
    </source>
</evidence>
<organism evidence="1 2">
    <name type="scientific">Sporosarcina pasteurii</name>
    <name type="common">Bacillus pasteurii</name>
    <dbReference type="NCBI Taxonomy" id="1474"/>
    <lineage>
        <taxon>Bacteria</taxon>
        <taxon>Bacillati</taxon>
        <taxon>Bacillota</taxon>
        <taxon>Bacilli</taxon>
        <taxon>Bacillales</taxon>
        <taxon>Caryophanaceae</taxon>
        <taxon>Sporosarcina</taxon>
    </lineage>
</organism>
<dbReference type="RefSeq" id="WP_166739471.1">
    <property type="nucleotide sequence ID" value="NZ_CP038012.1"/>
</dbReference>
<accession>A0A380C2U5</accession>
<evidence type="ECO:0000313" key="1">
    <source>
        <dbReference type="EMBL" id="SUJ11656.1"/>
    </source>
</evidence>
<sequence length="54" mass="5842">MSAELSVEIISDDIHNITIAILLKGRLISIVSGNADIVFAELTKLFRGVKLLSC</sequence>
<dbReference type="Proteomes" id="UP000254519">
    <property type="component" value="Unassembled WGS sequence"/>
</dbReference>